<sequence length="292" mass="31236">MFAHTTTLWFVACPDPAEQLRRGSVADPDRTDDLMRRAYVDDVPSATAVTNLSTLADADDDEVYAAHFGDVAVLAGRSLATVTPDEITTFVTGLEPGWTVLLLSLDPTSNTGVFARWEDGRLQRAFAASPDTIHSDHGVPFPFESPFWAGERPLQYLPGAEADPLDLPFHPAELAEEANRQWLGFRFTPPTADGDTELTRIQVFSYRILSEGAEATPASQVKPLPTPVPAPSAADEPADVPAELAGVPAGASAELTDAEVTMPLAVSTPPGSDPEPKAPGPISRYFGFRGRL</sequence>
<comment type="caution">
    <text evidence="2">The sequence shown here is derived from an EMBL/GenBank/DDBJ whole genome shotgun (WGS) entry which is preliminary data.</text>
</comment>
<feature type="region of interest" description="Disordered" evidence="1">
    <location>
        <begin position="215"/>
        <end position="238"/>
    </location>
</feature>
<accession>A0ABS9IMU1</accession>
<evidence type="ECO:0000313" key="3">
    <source>
        <dbReference type="Proteomes" id="UP001200110"/>
    </source>
</evidence>
<reference evidence="2 3" key="1">
    <citation type="submission" date="2022-01" db="EMBL/GenBank/DDBJ databases">
        <authorList>
            <person name="Huang Y."/>
        </authorList>
    </citation>
    <scope>NUCLEOTIDE SEQUENCE [LARGE SCALE GENOMIC DNA]</scope>
    <source>
        <strain evidence="2 3">HY366</strain>
    </source>
</reference>
<proteinExistence type="predicted"/>
<gene>
    <name evidence="2" type="ORF">L5G33_00140</name>
</gene>
<keyword evidence="3" id="KW-1185">Reference proteome</keyword>
<protein>
    <submittedName>
        <fullName evidence="2">Uncharacterized protein</fullName>
    </submittedName>
</protein>
<organism evidence="2 3">
    <name type="scientific">Gordonia liuliyuniae</name>
    <dbReference type="NCBI Taxonomy" id="2911517"/>
    <lineage>
        <taxon>Bacteria</taxon>
        <taxon>Bacillati</taxon>
        <taxon>Actinomycetota</taxon>
        <taxon>Actinomycetes</taxon>
        <taxon>Mycobacteriales</taxon>
        <taxon>Gordoniaceae</taxon>
        <taxon>Gordonia</taxon>
    </lineage>
</organism>
<name>A0ABS9IMU1_9ACTN</name>
<evidence type="ECO:0000256" key="1">
    <source>
        <dbReference type="SAM" id="MobiDB-lite"/>
    </source>
</evidence>
<evidence type="ECO:0000313" key="2">
    <source>
        <dbReference type="EMBL" id="MCF8586872.1"/>
    </source>
</evidence>
<dbReference type="RefSeq" id="WP_236996115.1">
    <property type="nucleotide sequence ID" value="NZ_JAKKOR010000001.1"/>
</dbReference>
<dbReference type="EMBL" id="JAKKOR010000001">
    <property type="protein sequence ID" value="MCF8586872.1"/>
    <property type="molecule type" value="Genomic_DNA"/>
</dbReference>
<dbReference type="Proteomes" id="UP001200110">
    <property type="component" value="Unassembled WGS sequence"/>
</dbReference>
<dbReference type="Pfam" id="PF21997">
    <property type="entry name" value="DUF6928"/>
    <property type="match status" value="1"/>
</dbReference>
<dbReference type="InterPro" id="IPR053847">
    <property type="entry name" value="DUF6928"/>
</dbReference>